<dbReference type="KEGG" id="ccau:EG346_13560"/>
<dbReference type="AlphaFoldDB" id="A0A3G6M700"/>
<proteinExistence type="predicted"/>
<accession>A0A3G6M700</accession>
<sequence length="67" mass="8054">MKKEEQTVSFKIEDFHDDRTLPYQNSPPLEGWRKFREFLTGWFNTQVLVFTPGNKKALQIYKRAFSI</sequence>
<organism evidence="1 2">
    <name type="scientific">Chryseobacterium carnipullorum</name>
    <dbReference type="NCBI Taxonomy" id="1124835"/>
    <lineage>
        <taxon>Bacteria</taxon>
        <taxon>Pseudomonadati</taxon>
        <taxon>Bacteroidota</taxon>
        <taxon>Flavobacteriia</taxon>
        <taxon>Flavobacteriales</taxon>
        <taxon>Weeksellaceae</taxon>
        <taxon>Chryseobacterium group</taxon>
        <taxon>Chryseobacterium</taxon>
    </lineage>
</organism>
<gene>
    <name evidence="1" type="ORF">EG346_13560</name>
</gene>
<dbReference type="Proteomes" id="UP000273270">
    <property type="component" value="Chromosome"/>
</dbReference>
<dbReference type="EMBL" id="CP033920">
    <property type="protein sequence ID" value="AZA49135.1"/>
    <property type="molecule type" value="Genomic_DNA"/>
</dbReference>
<evidence type="ECO:0000313" key="1">
    <source>
        <dbReference type="EMBL" id="AZA49135.1"/>
    </source>
</evidence>
<name>A0A3G6M700_CHRCU</name>
<protein>
    <submittedName>
        <fullName evidence="1">Uncharacterized protein</fullName>
    </submittedName>
</protein>
<reference evidence="2" key="1">
    <citation type="submission" date="2018-11" db="EMBL/GenBank/DDBJ databases">
        <title>Proposal to divide the Flavobacteriaceae and reorganize its genera based on Amino Acid Identity values calculated from whole genome sequences.</title>
        <authorList>
            <person name="Nicholson A.C."/>
            <person name="Gulvik C.A."/>
            <person name="Whitney A.M."/>
            <person name="Humrighouse B.W."/>
            <person name="Bell M."/>
            <person name="Holmes B."/>
            <person name="Steigerwalt A.G."/>
            <person name="Villarma A."/>
            <person name="Sheth M."/>
            <person name="Batra D."/>
            <person name="Pryor J."/>
            <person name="Bernardet J.-F."/>
            <person name="Hugo C."/>
            <person name="Kampfer P."/>
            <person name="Newman J."/>
            <person name="McQuiston J.R."/>
        </authorList>
    </citation>
    <scope>NUCLEOTIDE SEQUENCE [LARGE SCALE GENOMIC DNA]</scope>
    <source>
        <strain evidence="2">G0188</strain>
    </source>
</reference>
<evidence type="ECO:0000313" key="2">
    <source>
        <dbReference type="Proteomes" id="UP000273270"/>
    </source>
</evidence>
<keyword evidence="2" id="KW-1185">Reference proteome</keyword>